<protein>
    <submittedName>
        <fullName evidence="2">Dehydrogenase/reductase SDR family member 4</fullName>
    </submittedName>
</protein>
<dbReference type="InterPro" id="IPR036291">
    <property type="entry name" value="NAD(P)-bd_dom_sf"/>
</dbReference>
<dbReference type="GO" id="GO:0004090">
    <property type="term" value="F:carbonyl reductase (NADPH) activity"/>
    <property type="evidence" value="ECO:0007669"/>
    <property type="project" value="TreeGrafter"/>
</dbReference>
<dbReference type="Proteomes" id="UP001152320">
    <property type="component" value="Chromosome 16"/>
</dbReference>
<organism evidence="2 3">
    <name type="scientific">Holothuria leucospilota</name>
    <name type="common">Black long sea cucumber</name>
    <name type="synonym">Mertensiothuria leucospilota</name>
    <dbReference type="NCBI Taxonomy" id="206669"/>
    <lineage>
        <taxon>Eukaryota</taxon>
        <taxon>Metazoa</taxon>
        <taxon>Echinodermata</taxon>
        <taxon>Eleutherozoa</taxon>
        <taxon>Echinozoa</taxon>
        <taxon>Holothuroidea</taxon>
        <taxon>Aspidochirotacea</taxon>
        <taxon>Aspidochirotida</taxon>
        <taxon>Holothuriidae</taxon>
        <taxon>Holothuria</taxon>
    </lineage>
</organism>
<gene>
    <name evidence="2" type="ORF">HOLleu_31946</name>
</gene>
<dbReference type="Gene3D" id="3.40.50.720">
    <property type="entry name" value="NAD(P)-binding Rossmann-like Domain"/>
    <property type="match status" value="1"/>
</dbReference>
<accession>A0A9Q0YQY7</accession>
<proteinExistence type="inferred from homology"/>
<comment type="caution">
    <text evidence="2">The sequence shown here is derived from an EMBL/GenBank/DDBJ whole genome shotgun (WGS) entry which is preliminary data.</text>
</comment>
<evidence type="ECO:0000313" key="3">
    <source>
        <dbReference type="Proteomes" id="UP001152320"/>
    </source>
</evidence>
<dbReference type="OrthoDB" id="1669814at2759"/>
<dbReference type="AlphaFoldDB" id="A0A9Q0YQY7"/>
<dbReference type="PANTHER" id="PTHR43943:SF2">
    <property type="entry name" value="DEHYDROGENASE_REDUCTASE 4"/>
    <property type="match status" value="1"/>
</dbReference>
<dbReference type="SUPFAM" id="SSF51735">
    <property type="entry name" value="NAD(P)-binding Rossmann-fold domains"/>
    <property type="match status" value="1"/>
</dbReference>
<dbReference type="PANTHER" id="PTHR43943">
    <property type="entry name" value="DEHYDROGENASE/REDUCTASE (SDR FAMILY) MEMBER 4"/>
    <property type="match status" value="1"/>
</dbReference>
<sequence>MPLERFPGKVALMTGATQGIGLATARRVGQEGGKVVISSRREENVKNAVLQLRSEGLEVSGIPCHQGKKDDRRKLIQFAFERYGGFDSVFINAAVSIHTGNLLTVTPDTLQKTFDLNVKQTFLFIQECVPLLEKRGSGSIVTTSTAGANDSGMAFLGKDIQLYMWSKFTLNGMCYNLSRDCFNRNVRLNAVLPGMIDTRFYHGGVDSNLRRRHLSLMGLEETDLGAR</sequence>
<name>A0A9Q0YQY7_HOLLE</name>
<dbReference type="InterPro" id="IPR002347">
    <property type="entry name" value="SDR_fam"/>
</dbReference>
<dbReference type="EMBL" id="JAIZAY010000016">
    <property type="protein sequence ID" value="KAJ8026962.1"/>
    <property type="molecule type" value="Genomic_DNA"/>
</dbReference>
<keyword evidence="3" id="KW-1185">Reference proteome</keyword>
<evidence type="ECO:0000313" key="2">
    <source>
        <dbReference type="EMBL" id="KAJ8026962.1"/>
    </source>
</evidence>
<reference evidence="2" key="1">
    <citation type="submission" date="2021-10" db="EMBL/GenBank/DDBJ databases">
        <title>Tropical sea cucumber genome reveals ecological adaptation and Cuvierian tubules defense mechanism.</title>
        <authorList>
            <person name="Chen T."/>
        </authorList>
    </citation>
    <scope>NUCLEOTIDE SEQUENCE</scope>
    <source>
        <strain evidence="2">Nanhai2018</strain>
        <tissue evidence="2">Muscle</tissue>
    </source>
</reference>
<evidence type="ECO:0000256" key="1">
    <source>
        <dbReference type="ARBA" id="ARBA00006484"/>
    </source>
</evidence>
<dbReference type="Pfam" id="PF00106">
    <property type="entry name" value="adh_short"/>
    <property type="match status" value="1"/>
</dbReference>
<comment type="similarity">
    <text evidence="1">Belongs to the short-chain dehydrogenases/reductases (SDR) family.</text>
</comment>
<dbReference type="PRINTS" id="PR00081">
    <property type="entry name" value="GDHRDH"/>
</dbReference>